<dbReference type="PROSITE" id="PS50994">
    <property type="entry name" value="INTEGRASE"/>
    <property type="match status" value="1"/>
</dbReference>
<proteinExistence type="predicted"/>
<dbReference type="GO" id="GO:0003676">
    <property type="term" value="F:nucleic acid binding"/>
    <property type="evidence" value="ECO:0007669"/>
    <property type="project" value="InterPro"/>
</dbReference>
<dbReference type="PANTHER" id="PTHR42648">
    <property type="entry name" value="TRANSPOSASE, PUTATIVE-RELATED"/>
    <property type="match status" value="1"/>
</dbReference>
<comment type="caution">
    <text evidence="2">The sequence shown here is derived from an EMBL/GenBank/DDBJ whole genome shotgun (WGS) entry which is preliminary data.</text>
</comment>
<dbReference type="SUPFAM" id="SSF53098">
    <property type="entry name" value="Ribonuclease H-like"/>
    <property type="match status" value="1"/>
</dbReference>
<name>A0AAW2LKM4_9LAMI</name>
<dbReference type="Gene3D" id="3.30.420.10">
    <property type="entry name" value="Ribonuclease H-like superfamily/Ribonuclease H"/>
    <property type="match status" value="1"/>
</dbReference>
<evidence type="ECO:0000259" key="1">
    <source>
        <dbReference type="PROSITE" id="PS50994"/>
    </source>
</evidence>
<dbReference type="InterPro" id="IPR012337">
    <property type="entry name" value="RNaseH-like_sf"/>
</dbReference>
<feature type="domain" description="Integrase catalytic" evidence="1">
    <location>
        <begin position="97"/>
        <end position="200"/>
    </location>
</feature>
<accession>A0AAW2LKM4</accession>
<organism evidence="2">
    <name type="scientific">Sesamum angustifolium</name>
    <dbReference type="NCBI Taxonomy" id="2727405"/>
    <lineage>
        <taxon>Eukaryota</taxon>
        <taxon>Viridiplantae</taxon>
        <taxon>Streptophyta</taxon>
        <taxon>Embryophyta</taxon>
        <taxon>Tracheophyta</taxon>
        <taxon>Spermatophyta</taxon>
        <taxon>Magnoliopsida</taxon>
        <taxon>eudicotyledons</taxon>
        <taxon>Gunneridae</taxon>
        <taxon>Pentapetalae</taxon>
        <taxon>asterids</taxon>
        <taxon>lamiids</taxon>
        <taxon>Lamiales</taxon>
        <taxon>Pedaliaceae</taxon>
        <taxon>Sesamum</taxon>
    </lineage>
</organism>
<dbReference type="InterPro" id="IPR025724">
    <property type="entry name" value="GAG-pre-integrase_dom"/>
</dbReference>
<reference evidence="2" key="2">
    <citation type="journal article" date="2024" name="Plant">
        <title>Genomic evolution and insights into agronomic trait innovations of Sesamum species.</title>
        <authorList>
            <person name="Miao H."/>
            <person name="Wang L."/>
            <person name="Qu L."/>
            <person name="Liu H."/>
            <person name="Sun Y."/>
            <person name="Le M."/>
            <person name="Wang Q."/>
            <person name="Wei S."/>
            <person name="Zheng Y."/>
            <person name="Lin W."/>
            <person name="Duan Y."/>
            <person name="Cao H."/>
            <person name="Xiong S."/>
            <person name="Wang X."/>
            <person name="Wei L."/>
            <person name="Li C."/>
            <person name="Ma Q."/>
            <person name="Ju M."/>
            <person name="Zhao R."/>
            <person name="Li G."/>
            <person name="Mu C."/>
            <person name="Tian Q."/>
            <person name="Mei H."/>
            <person name="Zhang T."/>
            <person name="Gao T."/>
            <person name="Zhang H."/>
        </authorList>
    </citation>
    <scope>NUCLEOTIDE SEQUENCE</scope>
    <source>
        <strain evidence="2">G01</strain>
    </source>
</reference>
<protein>
    <recommendedName>
        <fullName evidence="1">Integrase catalytic domain-containing protein</fullName>
    </recommendedName>
</protein>
<evidence type="ECO:0000313" key="2">
    <source>
        <dbReference type="EMBL" id="KAL0318771.1"/>
    </source>
</evidence>
<dbReference type="GO" id="GO:0015074">
    <property type="term" value="P:DNA integration"/>
    <property type="evidence" value="ECO:0007669"/>
    <property type="project" value="InterPro"/>
</dbReference>
<dbReference type="PANTHER" id="PTHR42648:SF28">
    <property type="entry name" value="TRANSPOSON-ENCODED PROTEIN WITH RIBONUCLEASE H-LIKE AND RETROVIRUS ZINC FINGER-LIKE DOMAINS"/>
    <property type="match status" value="1"/>
</dbReference>
<dbReference type="EMBL" id="JACGWK010000013">
    <property type="protein sequence ID" value="KAL0318771.1"/>
    <property type="molecule type" value="Genomic_DNA"/>
</dbReference>
<dbReference type="InterPro" id="IPR039537">
    <property type="entry name" value="Retrotran_Ty1/copia-like"/>
</dbReference>
<dbReference type="InterPro" id="IPR001584">
    <property type="entry name" value="Integrase_cat-core"/>
</dbReference>
<reference evidence="2" key="1">
    <citation type="submission" date="2020-06" db="EMBL/GenBank/DDBJ databases">
        <authorList>
            <person name="Li T."/>
            <person name="Hu X."/>
            <person name="Zhang T."/>
            <person name="Song X."/>
            <person name="Zhang H."/>
            <person name="Dai N."/>
            <person name="Sheng W."/>
            <person name="Hou X."/>
            <person name="Wei L."/>
        </authorList>
    </citation>
    <scope>NUCLEOTIDE SEQUENCE</scope>
    <source>
        <strain evidence="2">G01</strain>
        <tissue evidence="2">Leaf</tissue>
    </source>
</reference>
<sequence>MNEDSSVLWHRRLGHISIERIKKLVNDGALNTLDFTYFDTFVDCIKGKQTNVSKKGAKKSSNLLEIIHTDICCPDFNSYGKRYFITFIDDYSCDMCIYFLDHKAEALDAFKVFKVEVEQGIVAQYTMPDSSNQNGVAERRNRTLLDMVRSMMVSSKLPKFLWIEALKMAVYILNHEPVDPVVPYISENIEQPVDQQAPPENVDATLRRSTRIKRSTIPSDYMVYLQEYEFNIGVENDPEMFSQAMRSGESNLWYDAMKEEINSMAFNEVWDLVELPDGFKAIGCKWVFKQRTHRQHQKT</sequence>
<dbReference type="Pfam" id="PF13976">
    <property type="entry name" value="gag_pre-integrs"/>
    <property type="match status" value="1"/>
</dbReference>
<gene>
    <name evidence="2" type="ORF">Sangu_2033300</name>
</gene>
<dbReference type="AlphaFoldDB" id="A0AAW2LKM4"/>
<dbReference type="InterPro" id="IPR036397">
    <property type="entry name" value="RNaseH_sf"/>
</dbReference>